<sequence length="659" mass="74391">MSMMDRTTLINRAIESWVDEVAMEFETTGYIPMTIPYFAENINTQRHASQKDKSKLNNKKPQETRTPKPKPAKNPPENHRRPWTPKAKNQLLNYWVANRSLDSIAAHLGRSPSSCQKRLKKLREENRRLETVPESAPEPVLRTGESEFGSSSHKDESVRPSTAASDFSQNSQITRDSKTRTKDSIKNRNDLLHMNIKYLNFKEYPYSASLPEKTTDLLKPEKAQEEPLPKAGKCRKQGRSEQAWDNDVHSPFLETVFAQSMVESVSTMSAAIPPKLAPKYFYEATTINENGNRTVAKMIDYCFTLEPTENIRRICKHELEGLIIFNQSMDELIRYNPIAITVEAKVETAAPTTKWAEDDFRRYIDDIVVPDAIRIHAMKFYYDNASLYAIRSTQTLSGMDFHGSVLVPCRRLRRFYIYNRGSVPILPGISFSLRQARKVVCIGRNYADHIAELNSTRPKQPFYFLKPTSSILLPGEGPVKRPKGVELSYEVELALIMGKTLKDFPAEDEAGALDAIESYALGIDMTARNVQWEAKKKGLPWSINKGFDTFLPMSNIIPKSAIPNPHSVELYLSVNNEVRQNDSTNLFLFKVPQILSAISQVMTLEKGDIVLTGTPKGVGPVLPGEVMRAGIKVDGKEIEESKIEVAVEESAGAYAYSET</sequence>
<accession>A0A553IBG9</accession>
<feature type="compositionally biased region" description="Basic and acidic residues" evidence="3">
    <location>
        <begin position="175"/>
        <end position="184"/>
    </location>
</feature>
<dbReference type="OrthoDB" id="74910at2759"/>
<evidence type="ECO:0000256" key="2">
    <source>
        <dbReference type="ARBA" id="ARBA00022723"/>
    </source>
</evidence>
<proteinExistence type="inferred from homology"/>
<dbReference type="InterPro" id="IPR011234">
    <property type="entry name" value="Fumarylacetoacetase-like_C"/>
</dbReference>
<comment type="caution">
    <text evidence="6">The sequence shown here is derived from an EMBL/GenBank/DDBJ whole genome shotgun (WGS) entry which is preliminary data.</text>
</comment>
<dbReference type="AlphaFoldDB" id="A0A553IBG9"/>
<evidence type="ECO:0000313" key="7">
    <source>
        <dbReference type="Proteomes" id="UP000319160"/>
    </source>
</evidence>
<dbReference type="SUPFAM" id="SSF56529">
    <property type="entry name" value="FAH"/>
    <property type="match status" value="1"/>
</dbReference>
<evidence type="ECO:0000256" key="3">
    <source>
        <dbReference type="SAM" id="MobiDB-lite"/>
    </source>
</evidence>
<protein>
    <submittedName>
        <fullName evidence="6">Uncharacterized protein</fullName>
    </submittedName>
</protein>
<dbReference type="EMBL" id="VFLP01000005">
    <property type="protein sequence ID" value="TRX97547.1"/>
    <property type="molecule type" value="Genomic_DNA"/>
</dbReference>
<evidence type="ECO:0000259" key="4">
    <source>
        <dbReference type="Pfam" id="PF01557"/>
    </source>
</evidence>
<organism evidence="6 7">
    <name type="scientific">Xylaria flabelliformis</name>
    <dbReference type="NCBI Taxonomy" id="2512241"/>
    <lineage>
        <taxon>Eukaryota</taxon>
        <taxon>Fungi</taxon>
        <taxon>Dikarya</taxon>
        <taxon>Ascomycota</taxon>
        <taxon>Pezizomycotina</taxon>
        <taxon>Sordariomycetes</taxon>
        <taxon>Xylariomycetidae</taxon>
        <taxon>Xylariales</taxon>
        <taxon>Xylariaceae</taxon>
        <taxon>Xylaria</taxon>
    </lineage>
</organism>
<evidence type="ECO:0000313" key="6">
    <source>
        <dbReference type="EMBL" id="TRX97547.1"/>
    </source>
</evidence>
<evidence type="ECO:0000259" key="5">
    <source>
        <dbReference type="Pfam" id="PF20516"/>
    </source>
</evidence>
<gene>
    <name evidence="6" type="ORF">FHL15_001302</name>
</gene>
<dbReference type="InterPro" id="IPR046797">
    <property type="entry name" value="PDDEXK_12"/>
</dbReference>
<feature type="domain" description="Fumarylacetoacetase-like C-terminal" evidence="4">
    <location>
        <begin position="438"/>
        <end position="631"/>
    </location>
</feature>
<dbReference type="STRING" id="2512241.A0A553IBG9"/>
<dbReference type="Pfam" id="PF20516">
    <property type="entry name" value="PDDEXK_12"/>
    <property type="match status" value="1"/>
</dbReference>
<comment type="similarity">
    <text evidence="1">Belongs to the FAH family.</text>
</comment>
<keyword evidence="7" id="KW-1185">Reference proteome</keyword>
<dbReference type="GO" id="GO:0046872">
    <property type="term" value="F:metal ion binding"/>
    <property type="evidence" value="ECO:0007669"/>
    <property type="project" value="UniProtKB-KW"/>
</dbReference>
<feature type="domain" description="PD-(D/E)XK nuclease-like" evidence="5">
    <location>
        <begin position="223"/>
        <end position="349"/>
    </location>
</feature>
<feature type="region of interest" description="Disordered" evidence="3">
    <location>
        <begin position="124"/>
        <end position="184"/>
    </location>
</feature>
<dbReference type="PANTHER" id="PTHR11820:SF7">
    <property type="entry name" value="ACYLPYRUVASE FAHD1, MITOCHONDRIAL"/>
    <property type="match status" value="1"/>
</dbReference>
<feature type="region of interest" description="Disordered" evidence="3">
    <location>
        <begin position="46"/>
        <end position="86"/>
    </location>
</feature>
<dbReference type="GO" id="GO:0019752">
    <property type="term" value="P:carboxylic acid metabolic process"/>
    <property type="evidence" value="ECO:0007669"/>
    <property type="project" value="UniProtKB-ARBA"/>
</dbReference>
<dbReference type="FunFam" id="3.90.850.10:FF:000003">
    <property type="entry name" value="Fumarylacetoacetate hydrolase domain-containing 1"/>
    <property type="match status" value="1"/>
</dbReference>
<dbReference type="GO" id="GO:0005739">
    <property type="term" value="C:mitochondrion"/>
    <property type="evidence" value="ECO:0007669"/>
    <property type="project" value="TreeGrafter"/>
</dbReference>
<feature type="compositionally biased region" description="Polar residues" evidence="3">
    <location>
        <begin position="159"/>
        <end position="174"/>
    </location>
</feature>
<dbReference type="Gene3D" id="3.90.850.10">
    <property type="entry name" value="Fumarylacetoacetase-like, C-terminal domain"/>
    <property type="match status" value="1"/>
</dbReference>
<dbReference type="GO" id="GO:0018773">
    <property type="term" value="F:acetylpyruvate hydrolase activity"/>
    <property type="evidence" value="ECO:0007669"/>
    <property type="project" value="TreeGrafter"/>
</dbReference>
<name>A0A553IBG9_9PEZI</name>
<dbReference type="InterPro" id="IPR036663">
    <property type="entry name" value="Fumarylacetoacetase_C_sf"/>
</dbReference>
<dbReference type="Pfam" id="PF01557">
    <property type="entry name" value="FAA_hydrolase"/>
    <property type="match status" value="1"/>
</dbReference>
<keyword evidence="2" id="KW-0479">Metal-binding</keyword>
<dbReference type="Proteomes" id="UP000319160">
    <property type="component" value="Unassembled WGS sequence"/>
</dbReference>
<reference evidence="7" key="1">
    <citation type="submission" date="2019-06" db="EMBL/GenBank/DDBJ databases">
        <title>Draft genome sequence of the griseofulvin-producing fungus Xylaria cubensis strain G536.</title>
        <authorList>
            <person name="Mead M.E."/>
            <person name="Raja H.A."/>
            <person name="Steenwyk J.L."/>
            <person name="Knowles S.L."/>
            <person name="Oberlies N.H."/>
            <person name="Rokas A."/>
        </authorList>
    </citation>
    <scope>NUCLEOTIDE SEQUENCE [LARGE SCALE GENOMIC DNA]</scope>
    <source>
        <strain evidence="7">G536</strain>
    </source>
</reference>
<feature type="compositionally biased region" description="Basic and acidic residues" evidence="3">
    <location>
        <begin position="49"/>
        <end position="66"/>
    </location>
</feature>
<dbReference type="PANTHER" id="PTHR11820">
    <property type="entry name" value="ACYLPYRUVASE"/>
    <property type="match status" value="1"/>
</dbReference>
<evidence type="ECO:0000256" key="1">
    <source>
        <dbReference type="ARBA" id="ARBA00010211"/>
    </source>
</evidence>